<accession>A0ACA9YB87</accession>
<dbReference type="Proteomes" id="UP001152531">
    <property type="component" value="Unassembled WGS sequence"/>
</dbReference>
<evidence type="ECO:0000313" key="2">
    <source>
        <dbReference type="Proteomes" id="UP001152531"/>
    </source>
</evidence>
<keyword evidence="2" id="KW-1185">Reference proteome</keyword>
<protein>
    <submittedName>
        <fullName evidence="1">Probable metabolite transport protein</fullName>
    </submittedName>
</protein>
<proteinExistence type="predicted"/>
<reference evidence="1" key="1">
    <citation type="submission" date="2022-06" db="EMBL/GenBank/DDBJ databases">
        <authorList>
            <person name="Legras J.-L."/>
            <person name="Devillers H."/>
            <person name="Grondin C."/>
        </authorList>
    </citation>
    <scope>NUCLEOTIDE SEQUENCE</scope>
    <source>
        <strain evidence="1">CLIB 1444</strain>
    </source>
</reference>
<evidence type="ECO:0000313" key="1">
    <source>
        <dbReference type="EMBL" id="CAH6722172.1"/>
    </source>
</evidence>
<organism evidence="1 2">
    <name type="scientific">[Candida] jaroonii</name>
    <dbReference type="NCBI Taxonomy" id="467808"/>
    <lineage>
        <taxon>Eukaryota</taxon>
        <taxon>Fungi</taxon>
        <taxon>Dikarya</taxon>
        <taxon>Ascomycota</taxon>
        <taxon>Saccharomycotina</taxon>
        <taxon>Pichiomycetes</taxon>
        <taxon>Debaryomycetaceae</taxon>
        <taxon>Yamadazyma</taxon>
    </lineage>
</organism>
<sequence>MLSRQPSFDFLNHHHSLTFHLAWATIVASIGTFQFGYHLSELNAASSIISCKFHRPGPHKSYDQTIWYQFGLEQCIPMTEQQSTMMTTMFTFGGLISSIIISSSFFHCLGRKTTCIMSSLFFMLGSFFMMISNNTSFMNAGRLLCGLGAGISVVISPILINELTPINHRGFLGSFLQVSLSVGIFTSQLISIPNANDQNWRYIFLTSFLISLVQFVLLFTIVESPKWLVINKNDTNNATDILTSLRSNVQTVPHEINHWRRLSITKSEVSESTPLIEDLSVDFHSLQPVKSRRGSIDPSNLTLYEFVTERKYRKELLAVILIMSGNQLCGMNSITFYGVSFLSNIVPDTTNILYLTSLLGLFNVLGAGLATPLFDRLGRKKLLLLSCLIMSITSFGISMGLVTNFEILVAVSCLLFILGYCIGLGPIVYLMVPEFTNHNVVAIAQSFGTTLNWISNMCIAYWFPVIHDTLGGYVFFVFTFINLAYLFLIILFVPETKLKTYDEVWNHFTYI</sequence>
<gene>
    <name evidence="1" type="ORF">CLIB1444_08S03510</name>
</gene>
<name>A0ACA9YB87_9ASCO</name>
<dbReference type="EMBL" id="CALSDN010000008">
    <property type="protein sequence ID" value="CAH6722172.1"/>
    <property type="molecule type" value="Genomic_DNA"/>
</dbReference>
<comment type="caution">
    <text evidence="1">The sequence shown here is derived from an EMBL/GenBank/DDBJ whole genome shotgun (WGS) entry which is preliminary data.</text>
</comment>